<feature type="transmembrane region" description="Helical" evidence="2">
    <location>
        <begin position="278"/>
        <end position="305"/>
    </location>
</feature>
<dbReference type="Proteomes" id="UP000504633">
    <property type="component" value="Unplaced"/>
</dbReference>
<sequence length="419" mass="46827">MVGKSALSAEVTTTKERPVFIPPRKRQQNKAEAKKQNYVDHIVNVQQNRAKLSPSNPGLEEELLKSKLIIKNKQPLPQLPGEQVDTIASNNSASSTQQSNKSTRSANNLNELQNFESVSQGTKSTSQRHESSTVTPSSCCYSESSLDAKLSKSQDCLSLSNRSSSKKRVNIRTSDLPQVRSGRATPDIANYEDLESGETSVLNTYDQSLERYQTRKSAGDGSNYLTMTGTIKRGRKKGQSIDLQINISREELEQLNAHAMASESHKGQNLCCTCSCGVGLHIFLISLICLPFVTIISAAYSFYIGTLTWYNMFNYYCEEKSYLHKIFVTPILFLAYPLAIVLCTFGLGLYSGFRQLSLQYSSWVNDITDIEKGFYGWLCGFLHMSDCSPYEVVILTDICVAPQDPQRLHINKPRQELSM</sequence>
<dbReference type="AlphaFoldDB" id="A0A6J1M512"/>
<dbReference type="RefSeq" id="XP_023176166.1">
    <property type="nucleotide sequence ID" value="XM_023320398.2"/>
</dbReference>
<protein>
    <submittedName>
        <fullName evidence="4">Uncharacterized protein LOC111603000</fullName>
    </submittedName>
</protein>
<evidence type="ECO:0000256" key="2">
    <source>
        <dbReference type="SAM" id="Phobius"/>
    </source>
</evidence>
<keyword evidence="2" id="KW-1133">Transmembrane helix</keyword>
<keyword evidence="3" id="KW-1185">Reference proteome</keyword>
<keyword evidence="2" id="KW-0812">Transmembrane</keyword>
<accession>A0A6J1M512</accession>
<feature type="transmembrane region" description="Helical" evidence="2">
    <location>
        <begin position="326"/>
        <end position="350"/>
    </location>
</feature>
<dbReference type="OrthoDB" id="10066407at2759"/>
<organism evidence="3 4">
    <name type="scientific">Drosophila hydei</name>
    <name type="common">Fruit fly</name>
    <dbReference type="NCBI Taxonomy" id="7224"/>
    <lineage>
        <taxon>Eukaryota</taxon>
        <taxon>Metazoa</taxon>
        <taxon>Ecdysozoa</taxon>
        <taxon>Arthropoda</taxon>
        <taxon>Hexapoda</taxon>
        <taxon>Insecta</taxon>
        <taxon>Pterygota</taxon>
        <taxon>Neoptera</taxon>
        <taxon>Endopterygota</taxon>
        <taxon>Diptera</taxon>
        <taxon>Brachycera</taxon>
        <taxon>Muscomorpha</taxon>
        <taxon>Ephydroidea</taxon>
        <taxon>Drosophilidae</taxon>
        <taxon>Drosophila</taxon>
    </lineage>
</organism>
<feature type="region of interest" description="Disordered" evidence="1">
    <location>
        <begin position="116"/>
        <end position="140"/>
    </location>
</feature>
<dbReference type="GeneID" id="111603000"/>
<evidence type="ECO:0000313" key="3">
    <source>
        <dbReference type="Proteomes" id="UP000504633"/>
    </source>
</evidence>
<reference evidence="4" key="1">
    <citation type="submission" date="2025-08" db="UniProtKB">
        <authorList>
            <consortium name="RefSeq"/>
        </authorList>
    </citation>
    <scope>IDENTIFICATION</scope>
    <source>
        <strain evidence="4">15085-1641.00</strain>
        <tissue evidence="4">Whole body</tissue>
    </source>
</reference>
<proteinExistence type="predicted"/>
<dbReference type="Pfam" id="PF15052">
    <property type="entry name" value="TMEM169"/>
    <property type="match status" value="1"/>
</dbReference>
<dbReference type="OMA" id="WLCSFLH"/>
<keyword evidence="2" id="KW-0472">Membrane</keyword>
<dbReference type="KEGG" id="dhe:111603000"/>
<feature type="region of interest" description="Disordered" evidence="1">
    <location>
        <begin position="1"/>
        <end position="37"/>
    </location>
</feature>
<evidence type="ECO:0000256" key="1">
    <source>
        <dbReference type="SAM" id="MobiDB-lite"/>
    </source>
</evidence>
<name>A0A6J1M512_DROHY</name>
<feature type="compositionally biased region" description="Polar residues" evidence="1">
    <location>
        <begin position="116"/>
        <end position="125"/>
    </location>
</feature>
<dbReference type="PANTHER" id="PTHR31777:SF0">
    <property type="entry name" value="TRANSMEMBRANE PROTEIN 169"/>
    <property type="match status" value="1"/>
</dbReference>
<gene>
    <name evidence="4" type="primary">LOC111603000</name>
</gene>
<evidence type="ECO:0000313" key="4">
    <source>
        <dbReference type="RefSeq" id="XP_023176166.1"/>
    </source>
</evidence>
<feature type="region of interest" description="Disordered" evidence="1">
    <location>
        <begin position="152"/>
        <end position="172"/>
    </location>
</feature>
<dbReference type="InterPro" id="IPR029386">
    <property type="entry name" value="TMEM169"/>
</dbReference>
<dbReference type="PANTHER" id="PTHR31777">
    <property type="entry name" value="TRANSMEMBRANE PROTEIN 169"/>
    <property type="match status" value="1"/>
</dbReference>